<comment type="caution">
    <text evidence="2">The sequence shown here is derived from an EMBL/GenBank/DDBJ whole genome shotgun (WGS) entry which is preliminary data.</text>
</comment>
<keyword evidence="1" id="KW-0812">Transmembrane</keyword>
<keyword evidence="1" id="KW-1133">Transmembrane helix</keyword>
<evidence type="ECO:0000313" key="3">
    <source>
        <dbReference type="Proteomes" id="UP000077051"/>
    </source>
</evidence>
<keyword evidence="3" id="KW-1185">Reference proteome</keyword>
<feature type="transmembrane region" description="Helical" evidence="1">
    <location>
        <begin position="55"/>
        <end position="75"/>
    </location>
</feature>
<name>A0A162ZSR5_MUCCL</name>
<organism evidence="2 3">
    <name type="scientific">Mucor lusitanicus CBS 277.49</name>
    <dbReference type="NCBI Taxonomy" id="747725"/>
    <lineage>
        <taxon>Eukaryota</taxon>
        <taxon>Fungi</taxon>
        <taxon>Fungi incertae sedis</taxon>
        <taxon>Mucoromycota</taxon>
        <taxon>Mucoromycotina</taxon>
        <taxon>Mucoromycetes</taxon>
        <taxon>Mucorales</taxon>
        <taxon>Mucorineae</taxon>
        <taxon>Mucoraceae</taxon>
        <taxon>Mucor</taxon>
    </lineage>
</organism>
<dbReference type="Proteomes" id="UP000077051">
    <property type="component" value="Unassembled WGS sequence"/>
</dbReference>
<protein>
    <submittedName>
        <fullName evidence="2">Uncharacterized protein</fullName>
    </submittedName>
</protein>
<dbReference type="OrthoDB" id="2241330at2759"/>
<sequence>MAALLPVLPGADVMADGSALDCLWTNYMQWKIIYNDPVAFPWVTGMDKGCTMFKAADAFCWILAVGWIAQSILYIRAARQAKSFVKE</sequence>
<gene>
    <name evidence="2" type="ORF">MUCCIDRAFT_154709</name>
</gene>
<dbReference type="AlphaFoldDB" id="A0A162ZSR5"/>
<dbReference type="VEuPathDB" id="FungiDB:MUCCIDRAFT_154709"/>
<accession>A0A162ZSR5</accession>
<reference evidence="2 3" key="1">
    <citation type="submission" date="2015-06" db="EMBL/GenBank/DDBJ databases">
        <title>Expansion of signal transduction pathways in fungi by whole-genome duplication.</title>
        <authorList>
            <consortium name="DOE Joint Genome Institute"/>
            <person name="Corrochano L.M."/>
            <person name="Kuo A."/>
            <person name="Marcet-Houben M."/>
            <person name="Polaino S."/>
            <person name="Salamov A."/>
            <person name="Villalobos J.M."/>
            <person name="Alvarez M.I."/>
            <person name="Avalos J."/>
            <person name="Benito E.P."/>
            <person name="Benoit I."/>
            <person name="Burger G."/>
            <person name="Camino L.P."/>
            <person name="Canovas D."/>
            <person name="Cerda-Olmedo E."/>
            <person name="Cheng J.-F."/>
            <person name="Dominguez A."/>
            <person name="Elias M."/>
            <person name="Eslava A.P."/>
            <person name="Glaser F."/>
            <person name="Grimwood J."/>
            <person name="Gutierrez G."/>
            <person name="Heitman J."/>
            <person name="Henrissat B."/>
            <person name="Iturriaga E.A."/>
            <person name="Lang B.F."/>
            <person name="Lavin J.L."/>
            <person name="Lee S."/>
            <person name="Li W."/>
            <person name="Lindquist E."/>
            <person name="Lopez-Garcia S."/>
            <person name="Luque E.M."/>
            <person name="Marcos A.T."/>
            <person name="Martin J."/>
            <person name="Mccluskey K."/>
            <person name="Medina H.R."/>
            <person name="Miralles-Duran A."/>
            <person name="Miyazaki A."/>
            <person name="Munoz-Torres E."/>
            <person name="Oguiza J.A."/>
            <person name="Ohm R."/>
            <person name="Olmedo M."/>
            <person name="Orejas M."/>
            <person name="Ortiz-Castellanos L."/>
            <person name="Pisabarro A.G."/>
            <person name="Rodriguez-Romero J."/>
            <person name="Ruiz-Herrera J."/>
            <person name="Ruiz-Vazquez R."/>
            <person name="Sanz C."/>
            <person name="Schackwitz W."/>
            <person name="Schmutz J."/>
            <person name="Shahriari M."/>
            <person name="Shelest E."/>
            <person name="Silva-Franco F."/>
            <person name="Soanes D."/>
            <person name="Syed K."/>
            <person name="Tagua V.G."/>
            <person name="Talbot N.J."/>
            <person name="Thon M."/>
            <person name="De Vries R.P."/>
            <person name="Wiebenga A."/>
            <person name="Yadav J.S."/>
            <person name="Braun E.L."/>
            <person name="Baker S."/>
            <person name="Garre V."/>
            <person name="Horwitz B."/>
            <person name="Torres-Martinez S."/>
            <person name="Idnurm A."/>
            <person name="Herrera-Estrella A."/>
            <person name="Gabaldon T."/>
            <person name="Grigoriev I.V."/>
        </authorList>
    </citation>
    <scope>NUCLEOTIDE SEQUENCE [LARGE SCALE GENOMIC DNA]</scope>
    <source>
        <strain evidence="2 3">CBS 277.49</strain>
    </source>
</reference>
<proteinExistence type="predicted"/>
<keyword evidence="1" id="KW-0472">Membrane</keyword>
<dbReference type="EMBL" id="AMYB01000001">
    <property type="protein sequence ID" value="OAD07587.1"/>
    <property type="molecule type" value="Genomic_DNA"/>
</dbReference>
<evidence type="ECO:0000313" key="2">
    <source>
        <dbReference type="EMBL" id="OAD07587.1"/>
    </source>
</evidence>
<evidence type="ECO:0000256" key="1">
    <source>
        <dbReference type="SAM" id="Phobius"/>
    </source>
</evidence>